<evidence type="ECO:0000313" key="9">
    <source>
        <dbReference type="EMBL" id="QSX07843.1"/>
    </source>
</evidence>
<gene>
    <name evidence="9" type="ORF">J0B03_08470</name>
</gene>
<evidence type="ECO:0000256" key="1">
    <source>
        <dbReference type="ARBA" id="ARBA00001966"/>
    </source>
</evidence>
<dbReference type="PIRSF" id="PIRSF037420">
    <property type="entry name" value="PQQ_syn_pqqE"/>
    <property type="match status" value="1"/>
</dbReference>
<dbReference type="InterPro" id="IPR023885">
    <property type="entry name" value="4Fe4S-binding_SPASM_dom"/>
</dbReference>
<keyword evidence="5" id="KW-0408">Iron</keyword>
<accession>A0A974XDJ2</accession>
<evidence type="ECO:0000256" key="2">
    <source>
        <dbReference type="ARBA" id="ARBA00022485"/>
    </source>
</evidence>
<reference evidence="9" key="1">
    <citation type="submission" date="2021-03" db="EMBL/GenBank/DDBJ databases">
        <title>Alkalibacter marinus sp. nov., isolated from tidal flat sediment.</title>
        <authorList>
            <person name="Namirimu T."/>
            <person name="Yang J.-A."/>
            <person name="Yang S.-H."/>
            <person name="Kim Y.-J."/>
            <person name="Kwon K.K."/>
        </authorList>
    </citation>
    <scope>NUCLEOTIDE SEQUENCE</scope>
    <source>
        <strain evidence="9">ES005</strain>
    </source>
</reference>
<evidence type="ECO:0000256" key="3">
    <source>
        <dbReference type="ARBA" id="ARBA00022691"/>
    </source>
</evidence>
<dbReference type="PANTHER" id="PTHR11228">
    <property type="entry name" value="RADICAL SAM DOMAIN PROTEIN"/>
    <property type="match status" value="1"/>
</dbReference>
<proteinExistence type="predicted"/>
<feature type="domain" description="Radical SAM core" evidence="7">
    <location>
        <begin position="44"/>
        <end position="178"/>
    </location>
</feature>
<dbReference type="InterPro" id="IPR027604">
    <property type="entry name" value="W_rSAM_matur"/>
</dbReference>
<evidence type="ECO:0000256" key="5">
    <source>
        <dbReference type="ARBA" id="ARBA00023004"/>
    </source>
</evidence>
<dbReference type="EMBL" id="CP071444">
    <property type="protein sequence ID" value="QSX07843.1"/>
    <property type="molecule type" value="Genomic_DNA"/>
</dbReference>
<dbReference type="SFLD" id="SFLDG01067">
    <property type="entry name" value="SPASM/twitch_domain_containing"/>
    <property type="match status" value="1"/>
</dbReference>
<dbReference type="CDD" id="cd01335">
    <property type="entry name" value="Radical_SAM"/>
    <property type="match status" value="1"/>
</dbReference>
<dbReference type="InterPro" id="IPR050377">
    <property type="entry name" value="Radical_SAM_PqqE_MftC-like"/>
</dbReference>
<evidence type="ECO:0000256" key="4">
    <source>
        <dbReference type="ARBA" id="ARBA00022723"/>
    </source>
</evidence>
<keyword evidence="4" id="KW-0479">Metal-binding</keyword>
<dbReference type="Pfam" id="PF13186">
    <property type="entry name" value="SPASM"/>
    <property type="match status" value="1"/>
</dbReference>
<evidence type="ECO:0000259" key="7">
    <source>
        <dbReference type="Pfam" id="PF04055"/>
    </source>
</evidence>
<dbReference type="AlphaFoldDB" id="A0A974XDJ2"/>
<keyword evidence="3" id="KW-0949">S-adenosyl-L-methionine</keyword>
<dbReference type="SFLD" id="SFLDG01387">
    <property type="entry name" value="BtrN-like_SPASM_domain_contain"/>
    <property type="match status" value="1"/>
</dbReference>
<dbReference type="InterPro" id="IPR007197">
    <property type="entry name" value="rSAM"/>
</dbReference>
<dbReference type="RefSeq" id="WP_207299185.1">
    <property type="nucleotide sequence ID" value="NZ_CP071444.1"/>
</dbReference>
<dbReference type="SUPFAM" id="SSF102114">
    <property type="entry name" value="Radical SAM enzymes"/>
    <property type="match status" value="1"/>
</dbReference>
<dbReference type="InterPro" id="IPR017200">
    <property type="entry name" value="PqqE-like"/>
</dbReference>
<feature type="domain" description="4Fe4S-binding SPASM" evidence="8">
    <location>
        <begin position="295"/>
        <end position="375"/>
    </location>
</feature>
<comment type="cofactor">
    <cofactor evidence="1">
        <name>[4Fe-4S] cluster</name>
        <dbReference type="ChEBI" id="CHEBI:49883"/>
    </cofactor>
</comment>
<keyword evidence="6" id="KW-0411">Iron-sulfur</keyword>
<evidence type="ECO:0000256" key="6">
    <source>
        <dbReference type="ARBA" id="ARBA00023014"/>
    </source>
</evidence>
<organism evidence="9 10">
    <name type="scientific">Alkalibacter rhizosphaerae</name>
    <dbReference type="NCBI Taxonomy" id="2815577"/>
    <lineage>
        <taxon>Bacteria</taxon>
        <taxon>Bacillati</taxon>
        <taxon>Bacillota</taxon>
        <taxon>Clostridia</taxon>
        <taxon>Eubacteriales</taxon>
        <taxon>Eubacteriaceae</taxon>
        <taxon>Alkalibacter</taxon>
    </lineage>
</organism>
<name>A0A974XDJ2_9FIRM</name>
<keyword evidence="2" id="KW-0004">4Fe-4S</keyword>
<dbReference type="GO" id="GO:0046872">
    <property type="term" value="F:metal ion binding"/>
    <property type="evidence" value="ECO:0007669"/>
    <property type="project" value="UniProtKB-KW"/>
</dbReference>
<dbReference type="GO" id="GO:0051539">
    <property type="term" value="F:4 iron, 4 sulfur cluster binding"/>
    <property type="evidence" value="ECO:0007669"/>
    <property type="project" value="UniProtKB-KW"/>
</dbReference>
<dbReference type="Proteomes" id="UP000663499">
    <property type="component" value="Chromosome"/>
</dbReference>
<sequence length="406" mass="47017">MKLGFDPELLRYRREDPKVTEQMKKKRPPQREVLDGQHMRKLYVEPTARCNLHCDMCPRHTWIDEPMGDMTMEVYTKLLKDVEENRDLECIFFGGVAEPMSHPRIIEMVRLAKELHLSVELISNGSMLHEKNITALLDAGLDKLWISLDSQHMDSEEKTTGANGFQRTKKMLQTFQQKKTQSNPYAQLGISFVATKSNIHMLPEVVEMARVSNVEEVKVSNLIPYTADMESEVLYQKSLACDLHKEDPNNMPFMLLNLPIMDFEDIPAETLKDLMRQKVDLQMGKDRILRRNRFCPFIESDSVFVRWDGEVSPCLALLHTNKTYLQGMERTIYHCSYGNVKERSFMEIWTDPEYAAFRNKVKEFAFSPCPTCGHCTYAEENMEDCYGNEFPTCGACMWAEGFAQCP</sequence>
<evidence type="ECO:0000313" key="10">
    <source>
        <dbReference type="Proteomes" id="UP000663499"/>
    </source>
</evidence>
<dbReference type="SFLD" id="SFLDF00570">
    <property type="entry name" value="tungsten_cofactor_oxidoreducas"/>
    <property type="match status" value="1"/>
</dbReference>
<dbReference type="KEGG" id="alka:J0B03_08470"/>
<keyword evidence="10" id="KW-1185">Reference proteome</keyword>
<dbReference type="InterPro" id="IPR034391">
    <property type="entry name" value="AdoMet-like_SPASM_containing"/>
</dbReference>
<dbReference type="PANTHER" id="PTHR11228:SF34">
    <property type="entry name" value="TUNGSTEN-CONTAINING ALDEHYDE FERREDOXIN OXIDOREDUCTASE COFACTOR MODIFYING PROTEIN"/>
    <property type="match status" value="1"/>
</dbReference>
<dbReference type="InterPro" id="IPR013785">
    <property type="entry name" value="Aldolase_TIM"/>
</dbReference>
<dbReference type="InterPro" id="IPR058240">
    <property type="entry name" value="rSAM_sf"/>
</dbReference>
<protein>
    <submittedName>
        <fullName evidence="9">SPASM domain-containing protein</fullName>
    </submittedName>
</protein>
<dbReference type="Pfam" id="PF04055">
    <property type="entry name" value="Radical_SAM"/>
    <property type="match status" value="1"/>
</dbReference>
<dbReference type="CDD" id="cd21121">
    <property type="entry name" value="SPASM_Cmo-like"/>
    <property type="match status" value="1"/>
</dbReference>
<dbReference type="Gene3D" id="3.20.20.70">
    <property type="entry name" value="Aldolase class I"/>
    <property type="match status" value="1"/>
</dbReference>
<evidence type="ECO:0000259" key="8">
    <source>
        <dbReference type="Pfam" id="PF13186"/>
    </source>
</evidence>
<dbReference type="GO" id="GO:0003824">
    <property type="term" value="F:catalytic activity"/>
    <property type="evidence" value="ECO:0007669"/>
    <property type="project" value="InterPro"/>
</dbReference>
<dbReference type="SFLD" id="SFLDS00029">
    <property type="entry name" value="Radical_SAM"/>
    <property type="match status" value="1"/>
</dbReference>